<sequence length="178" mass="21349">MKLFLILIIFITTISTPVVEDEKIPWREDEKLTWEMFKGNPENVGNFVASTNSGISLSFGIRTIEGKTKVDYDVKSYFYPYNSWYNKDKVNAAILAHEQTHFDISELFARKLRAKFYAITRDNNFKEVARNTYKTNEEERVKMQDRFDRETNHSRIEIAEIYWENYIEEQLKLYDDWK</sequence>
<reference evidence="1 2" key="1">
    <citation type="submission" date="2019-08" db="EMBL/GenBank/DDBJ databases">
        <title>Draft genome sequence of Ulvibacter marinus type strain NBRC 109484.</title>
        <authorList>
            <person name="Kawano K."/>
            <person name="Ushijima N."/>
            <person name="Kihara M."/>
            <person name="Itoh H."/>
        </authorList>
    </citation>
    <scope>NUCLEOTIDE SEQUENCE [LARGE SCALE GENOMIC DNA]</scope>
    <source>
        <strain evidence="1 2">NBRC 109484</strain>
    </source>
</reference>
<protein>
    <recommendedName>
        <fullName evidence="3">DUF922 domain-containing protein</fullName>
    </recommendedName>
</protein>
<evidence type="ECO:0000313" key="1">
    <source>
        <dbReference type="EMBL" id="GER58964.1"/>
    </source>
</evidence>
<dbReference type="EMBL" id="BKCG01000002">
    <property type="protein sequence ID" value="GER58964.1"/>
    <property type="molecule type" value="Genomic_DNA"/>
</dbReference>
<proteinExistence type="predicted"/>
<organism evidence="1 2">
    <name type="scientific">Patiriisocius marinus</name>
    <dbReference type="NCBI Taxonomy" id="1397112"/>
    <lineage>
        <taxon>Bacteria</taxon>
        <taxon>Pseudomonadati</taxon>
        <taxon>Bacteroidota</taxon>
        <taxon>Flavobacteriia</taxon>
        <taxon>Flavobacteriales</taxon>
        <taxon>Flavobacteriaceae</taxon>
        <taxon>Patiriisocius</taxon>
    </lineage>
</organism>
<dbReference type="Pfam" id="PF06037">
    <property type="entry name" value="DUF922"/>
    <property type="match status" value="1"/>
</dbReference>
<dbReference type="InterPro" id="IPR010321">
    <property type="entry name" value="DUF922"/>
</dbReference>
<name>A0A5J4IVP7_9FLAO</name>
<dbReference type="OrthoDB" id="5431540at2"/>
<evidence type="ECO:0000313" key="2">
    <source>
        <dbReference type="Proteomes" id="UP000326509"/>
    </source>
</evidence>
<comment type="caution">
    <text evidence="1">The sequence shown here is derived from an EMBL/GenBank/DDBJ whole genome shotgun (WGS) entry which is preliminary data.</text>
</comment>
<keyword evidence="2" id="KW-1185">Reference proteome</keyword>
<evidence type="ECO:0008006" key="3">
    <source>
        <dbReference type="Google" id="ProtNLM"/>
    </source>
</evidence>
<gene>
    <name evidence="1" type="ORF">ULMA_10720</name>
</gene>
<dbReference type="AlphaFoldDB" id="A0A5J4IVP7"/>
<accession>A0A5J4IVP7</accession>
<dbReference type="Proteomes" id="UP000326509">
    <property type="component" value="Unassembled WGS sequence"/>
</dbReference>
<dbReference type="RefSeq" id="WP_151673043.1">
    <property type="nucleotide sequence ID" value="NZ_BKCG01000002.1"/>
</dbReference>